<keyword evidence="2" id="KW-0812">Transmembrane</keyword>
<keyword evidence="2" id="KW-0472">Membrane</keyword>
<dbReference type="AlphaFoldDB" id="A0A9D1PEE9"/>
<evidence type="ECO:0000313" key="4">
    <source>
        <dbReference type="Proteomes" id="UP000886814"/>
    </source>
</evidence>
<protein>
    <submittedName>
        <fullName evidence="3">Stage III sporulation protein AF</fullName>
    </submittedName>
</protein>
<dbReference type="InterPro" id="IPR014245">
    <property type="entry name" value="Spore_III_AF"/>
</dbReference>
<keyword evidence="2" id="KW-1133">Transmembrane helix</keyword>
<feature type="transmembrane region" description="Helical" evidence="2">
    <location>
        <begin position="38"/>
        <end position="57"/>
    </location>
</feature>
<feature type="compositionally biased region" description="Basic and acidic residues" evidence="1">
    <location>
        <begin position="76"/>
        <end position="86"/>
    </location>
</feature>
<dbReference type="NCBIfam" id="TIGR02896">
    <property type="entry name" value="spore_III_AF"/>
    <property type="match status" value="1"/>
</dbReference>
<evidence type="ECO:0000256" key="1">
    <source>
        <dbReference type="SAM" id="MobiDB-lite"/>
    </source>
</evidence>
<organism evidence="3 4">
    <name type="scientific">Candidatus Blautia stercorigallinarum</name>
    <dbReference type="NCBI Taxonomy" id="2838501"/>
    <lineage>
        <taxon>Bacteria</taxon>
        <taxon>Bacillati</taxon>
        <taxon>Bacillota</taxon>
        <taxon>Clostridia</taxon>
        <taxon>Lachnospirales</taxon>
        <taxon>Lachnospiraceae</taxon>
        <taxon>Blautia</taxon>
    </lineage>
</organism>
<sequence length="104" mass="12138">MAESIYSWIQNLACFFILASAVMHFLPENSYKKYVQFYMGLLLILVILSPVFHLTGLEDKLQGFVQEFQDTQTRREEWQEKAKDWEDSWESGGEDAVKGQEVIP</sequence>
<name>A0A9D1PEE9_9FIRM</name>
<evidence type="ECO:0000256" key="2">
    <source>
        <dbReference type="SAM" id="Phobius"/>
    </source>
</evidence>
<dbReference type="EMBL" id="DXIQ01000059">
    <property type="protein sequence ID" value="HIV39205.1"/>
    <property type="molecule type" value="Genomic_DNA"/>
</dbReference>
<reference evidence="3" key="1">
    <citation type="journal article" date="2021" name="PeerJ">
        <title>Extensive microbial diversity within the chicken gut microbiome revealed by metagenomics and culture.</title>
        <authorList>
            <person name="Gilroy R."/>
            <person name="Ravi A."/>
            <person name="Getino M."/>
            <person name="Pursley I."/>
            <person name="Horton D.L."/>
            <person name="Alikhan N.F."/>
            <person name="Baker D."/>
            <person name="Gharbi K."/>
            <person name="Hall N."/>
            <person name="Watson M."/>
            <person name="Adriaenssens E.M."/>
            <person name="Foster-Nyarko E."/>
            <person name="Jarju S."/>
            <person name="Secka A."/>
            <person name="Antonio M."/>
            <person name="Oren A."/>
            <person name="Chaudhuri R.R."/>
            <person name="La Ragione R."/>
            <person name="Hildebrand F."/>
            <person name="Pallen M.J."/>
        </authorList>
    </citation>
    <scope>NUCLEOTIDE SEQUENCE</scope>
    <source>
        <strain evidence="3">CHK195-9823</strain>
    </source>
</reference>
<gene>
    <name evidence="3" type="primary">spoIIIAF</name>
    <name evidence="3" type="ORF">H9747_09470</name>
</gene>
<reference evidence="3" key="2">
    <citation type="submission" date="2021-04" db="EMBL/GenBank/DDBJ databases">
        <authorList>
            <person name="Gilroy R."/>
        </authorList>
    </citation>
    <scope>NUCLEOTIDE SEQUENCE</scope>
    <source>
        <strain evidence="3">CHK195-9823</strain>
    </source>
</reference>
<evidence type="ECO:0000313" key="3">
    <source>
        <dbReference type="EMBL" id="HIV39205.1"/>
    </source>
</evidence>
<dbReference type="Proteomes" id="UP000886814">
    <property type="component" value="Unassembled WGS sequence"/>
</dbReference>
<comment type="caution">
    <text evidence="3">The sequence shown here is derived from an EMBL/GenBank/DDBJ whole genome shotgun (WGS) entry which is preliminary data.</text>
</comment>
<dbReference type="Pfam" id="PF09581">
    <property type="entry name" value="Spore_III_AF"/>
    <property type="match status" value="1"/>
</dbReference>
<proteinExistence type="predicted"/>
<feature type="region of interest" description="Disordered" evidence="1">
    <location>
        <begin position="76"/>
        <end position="104"/>
    </location>
</feature>
<feature type="transmembrane region" description="Helical" evidence="2">
    <location>
        <begin position="6"/>
        <end position="26"/>
    </location>
</feature>
<accession>A0A9D1PEE9</accession>